<dbReference type="Proteomes" id="UP000663929">
    <property type="component" value="Chromosome"/>
</dbReference>
<dbReference type="Pfam" id="PF13646">
    <property type="entry name" value="HEAT_2"/>
    <property type="match status" value="1"/>
</dbReference>
<dbReference type="KEGG" id="scor:J3U87_10625"/>
<dbReference type="Gene3D" id="1.25.10.10">
    <property type="entry name" value="Leucine-rich Repeat Variant"/>
    <property type="match status" value="2"/>
</dbReference>
<dbReference type="GO" id="GO:0016491">
    <property type="term" value="F:oxidoreductase activity"/>
    <property type="evidence" value="ECO:0007669"/>
    <property type="project" value="TreeGrafter"/>
</dbReference>
<evidence type="ECO:0000313" key="1">
    <source>
        <dbReference type="EMBL" id="QTD52920.1"/>
    </source>
</evidence>
<reference evidence="1" key="1">
    <citation type="submission" date="2021-03" db="EMBL/GenBank/DDBJ databases">
        <title>Acanthopleuribacteraceae sp. M133.</title>
        <authorList>
            <person name="Wang G."/>
        </authorList>
    </citation>
    <scope>NUCLEOTIDE SEQUENCE</scope>
    <source>
        <strain evidence="1">M133</strain>
    </source>
</reference>
<dbReference type="PANTHER" id="PTHR12697:SF5">
    <property type="entry name" value="DEOXYHYPUSINE HYDROXYLASE"/>
    <property type="match status" value="1"/>
</dbReference>
<dbReference type="InterPro" id="IPR004155">
    <property type="entry name" value="PBS_lyase_HEAT"/>
</dbReference>
<dbReference type="InterPro" id="IPR011989">
    <property type="entry name" value="ARM-like"/>
</dbReference>
<organism evidence="1 2">
    <name type="scientific">Sulfidibacter corallicola</name>
    <dbReference type="NCBI Taxonomy" id="2818388"/>
    <lineage>
        <taxon>Bacteria</taxon>
        <taxon>Pseudomonadati</taxon>
        <taxon>Acidobacteriota</taxon>
        <taxon>Holophagae</taxon>
        <taxon>Acanthopleuribacterales</taxon>
        <taxon>Acanthopleuribacteraceae</taxon>
        <taxon>Sulfidibacter</taxon>
    </lineage>
</organism>
<protein>
    <submittedName>
        <fullName evidence="1">HEAT repeat domain-containing protein</fullName>
    </submittedName>
</protein>
<dbReference type="AlphaFoldDB" id="A0A8A4TTR5"/>
<dbReference type="EMBL" id="CP071793">
    <property type="protein sequence ID" value="QTD52920.1"/>
    <property type="molecule type" value="Genomic_DNA"/>
</dbReference>
<dbReference type="SMART" id="SM00567">
    <property type="entry name" value="EZ_HEAT"/>
    <property type="match status" value="2"/>
</dbReference>
<accession>A0A8A4TTR5</accession>
<dbReference type="RefSeq" id="WP_237383018.1">
    <property type="nucleotide sequence ID" value="NZ_CP071793.1"/>
</dbReference>
<gene>
    <name evidence="1" type="ORF">J3U87_10625</name>
</gene>
<sequence length="481" mass="53663">MFESSKSRKEFLQAILAGRINAQLLQKAMGSYQSFADADLADVLPLVTHPQAKKFGAALVSVNRDPQKLSRLMDLFTRERRPEAESDILAAIAVCKAGDTRSLVAKMTNDKNVDVRKKALKLLIRLEDWARQRDLVGSLLLDPNPSISEAMIRQLVSQEATAPYAAALRQLALHDQESIRDASLKALIKHKNPKNIEVFLQALAHSQGEVKQQLEAAISGFISDDPSATGQQIIGALTDPDDKVVETALRLYLTLPNQAEAFRNLLSFTDSVTAFMRDEVFKRLIPHQDYIVPLVLDLCRLEQNPALKLQALNLAKVLKNNKLAPLFLHELKNPDWMVRYSAMQVLAAMRSPQALPILVEFLNDSDSSMAAIQALDQYRDMRLAKPFFQKLSAPDANESEQIELLKALRNLGDQRFLPHLAKFLEGPLMKGKARKLCAEVIIAICDEKNVQVPESVRKLHESLSEKTLEDLPDLGLKLSDG</sequence>
<evidence type="ECO:0000313" key="2">
    <source>
        <dbReference type="Proteomes" id="UP000663929"/>
    </source>
</evidence>
<dbReference type="InterPro" id="IPR016024">
    <property type="entry name" value="ARM-type_fold"/>
</dbReference>
<keyword evidence="2" id="KW-1185">Reference proteome</keyword>
<dbReference type="SUPFAM" id="SSF48371">
    <property type="entry name" value="ARM repeat"/>
    <property type="match status" value="1"/>
</dbReference>
<proteinExistence type="predicted"/>
<name>A0A8A4TTR5_SULCO</name>
<dbReference type="PANTHER" id="PTHR12697">
    <property type="entry name" value="PBS LYASE HEAT-LIKE PROTEIN"/>
    <property type="match status" value="1"/>
</dbReference>